<dbReference type="Proteomes" id="UP001432027">
    <property type="component" value="Unassembled WGS sequence"/>
</dbReference>
<feature type="non-terminal residue" evidence="1">
    <location>
        <position position="1"/>
    </location>
</feature>
<dbReference type="AlphaFoldDB" id="A0AAV5UCU6"/>
<proteinExistence type="predicted"/>
<gene>
    <name evidence="1" type="ORF">PENTCL1PPCAC_26358</name>
</gene>
<name>A0AAV5UCU6_9BILA</name>
<feature type="non-terminal residue" evidence="1">
    <location>
        <position position="67"/>
    </location>
</feature>
<evidence type="ECO:0000313" key="1">
    <source>
        <dbReference type="EMBL" id="GMT04184.1"/>
    </source>
</evidence>
<protein>
    <submittedName>
        <fullName evidence="1">Uncharacterized protein</fullName>
    </submittedName>
</protein>
<evidence type="ECO:0000313" key="2">
    <source>
        <dbReference type="Proteomes" id="UP001432027"/>
    </source>
</evidence>
<comment type="caution">
    <text evidence="1">The sequence shown here is derived from an EMBL/GenBank/DDBJ whole genome shotgun (WGS) entry which is preliminary data.</text>
</comment>
<sequence>LKPISLSLVMKKEWMLNDEKLSRREISRLSNMVNRRRNPNDPSRLFSIFSILSSHSRQLPSPPSRHG</sequence>
<keyword evidence="2" id="KW-1185">Reference proteome</keyword>
<dbReference type="EMBL" id="BTSX01000006">
    <property type="protein sequence ID" value="GMT04184.1"/>
    <property type="molecule type" value="Genomic_DNA"/>
</dbReference>
<reference evidence="1" key="1">
    <citation type="submission" date="2023-10" db="EMBL/GenBank/DDBJ databases">
        <title>Genome assembly of Pristionchus species.</title>
        <authorList>
            <person name="Yoshida K."/>
            <person name="Sommer R.J."/>
        </authorList>
    </citation>
    <scope>NUCLEOTIDE SEQUENCE</scope>
    <source>
        <strain evidence="1">RS0144</strain>
    </source>
</reference>
<accession>A0AAV5UCU6</accession>
<organism evidence="1 2">
    <name type="scientific">Pristionchus entomophagus</name>
    <dbReference type="NCBI Taxonomy" id="358040"/>
    <lineage>
        <taxon>Eukaryota</taxon>
        <taxon>Metazoa</taxon>
        <taxon>Ecdysozoa</taxon>
        <taxon>Nematoda</taxon>
        <taxon>Chromadorea</taxon>
        <taxon>Rhabditida</taxon>
        <taxon>Rhabditina</taxon>
        <taxon>Diplogasteromorpha</taxon>
        <taxon>Diplogasteroidea</taxon>
        <taxon>Neodiplogasteridae</taxon>
        <taxon>Pristionchus</taxon>
    </lineage>
</organism>